<feature type="region of interest" description="Disordered" evidence="1">
    <location>
        <begin position="168"/>
        <end position="194"/>
    </location>
</feature>
<keyword evidence="3" id="KW-1185">Reference proteome</keyword>
<proteinExistence type="predicted"/>
<comment type="caution">
    <text evidence="2">The sequence shown here is derived from an EMBL/GenBank/DDBJ whole genome shotgun (WGS) entry which is preliminary data.</text>
</comment>
<gene>
    <name evidence="2" type="ORF">TrRE_jg8587</name>
</gene>
<protein>
    <submittedName>
        <fullName evidence="2">Uncharacterized protein</fullName>
    </submittedName>
</protein>
<evidence type="ECO:0000256" key="1">
    <source>
        <dbReference type="SAM" id="MobiDB-lite"/>
    </source>
</evidence>
<dbReference type="Proteomes" id="UP001165082">
    <property type="component" value="Unassembled WGS sequence"/>
</dbReference>
<reference evidence="2" key="1">
    <citation type="submission" date="2022-07" db="EMBL/GenBank/DDBJ databases">
        <title>Genome analysis of Parmales, a sister group of diatoms, reveals the evolutionary specialization of diatoms from phago-mixotrophs to photoautotrophs.</title>
        <authorList>
            <person name="Ban H."/>
            <person name="Sato S."/>
            <person name="Yoshikawa S."/>
            <person name="Kazumasa Y."/>
            <person name="Nakamura Y."/>
            <person name="Ichinomiya M."/>
            <person name="Saitoh K."/>
            <person name="Sato N."/>
            <person name="Blanc-Mathieu R."/>
            <person name="Endo H."/>
            <person name="Kuwata A."/>
            <person name="Ogata H."/>
        </authorList>
    </citation>
    <scope>NUCLEOTIDE SEQUENCE</scope>
</reference>
<dbReference type="EMBL" id="BRXZ01000592">
    <property type="protein sequence ID" value="GMH48084.1"/>
    <property type="molecule type" value="Genomic_DNA"/>
</dbReference>
<organism evidence="2 3">
    <name type="scientific">Triparma retinervis</name>
    <dbReference type="NCBI Taxonomy" id="2557542"/>
    <lineage>
        <taxon>Eukaryota</taxon>
        <taxon>Sar</taxon>
        <taxon>Stramenopiles</taxon>
        <taxon>Ochrophyta</taxon>
        <taxon>Bolidophyceae</taxon>
        <taxon>Parmales</taxon>
        <taxon>Triparmaceae</taxon>
        <taxon>Triparma</taxon>
    </lineage>
</organism>
<evidence type="ECO:0000313" key="3">
    <source>
        <dbReference type="Proteomes" id="UP001165082"/>
    </source>
</evidence>
<sequence>MSSTPRIAIFHHSALSNEFSADTATRTSLQSTVDAGHYEYFQICIAQHKHHHKVSMTLNRLKSEGAEKVEGELDLYVSADVTNPTSEFGSTWISRDYGDDQITIPTYTEDYQASNSHTLFVGVHNREDGGAWGASTFRHSVRFKLDVAIVDVSQSDILKRGNLRANGQRLLPGQAPKLDEVRRDSKQGRDKYAV</sequence>
<evidence type="ECO:0000313" key="2">
    <source>
        <dbReference type="EMBL" id="GMH48084.1"/>
    </source>
</evidence>
<feature type="compositionally biased region" description="Basic and acidic residues" evidence="1">
    <location>
        <begin position="177"/>
        <end position="194"/>
    </location>
</feature>
<dbReference type="AlphaFoldDB" id="A0A9W6ZCL3"/>
<accession>A0A9W6ZCL3</accession>
<dbReference type="OrthoDB" id="194524at2759"/>
<name>A0A9W6ZCL3_9STRA</name>